<dbReference type="Proteomes" id="UP000443423">
    <property type="component" value="Unassembled WGS sequence"/>
</dbReference>
<keyword evidence="2" id="KW-1185">Reference proteome</keyword>
<accession>A0A6A8G9T8</accession>
<proteinExistence type="predicted"/>
<evidence type="ECO:0000313" key="2">
    <source>
        <dbReference type="Proteomes" id="UP000443423"/>
    </source>
</evidence>
<name>A0A6A8G9T8_9EURY</name>
<organism evidence="1 2">
    <name type="scientific">Haloferax marinum</name>
    <dbReference type="NCBI Taxonomy" id="2666143"/>
    <lineage>
        <taxon>Archaea</taxon>
        <taxon>Methanobacteriati</taxon>
        <taxon>Methanobacteriota</taxon>
        <taxon>Stenosarchaea group</taxon>
        <taxon>Halobacteria</taxon>
        <taxon>Halobacteriales</taxon>
        <taxon>Haloferacaceae</taxon>
        <taxon>Haloferax</taxon>
    </lineage>
</organism>
<evidence type="ECO:0000313" key="1">
    <source>
        <dbReference type="EMBL" id="MRW97475.1"/>
    </source>
</evidence>
<protein>
    <submittedName>
        <fullName evidence="1">Uncharacterized protein</fullName>
    </submittedName>
</protein>
<dbReference type="EMBL" id="WKJQ01000001">
    <property type="protein sequence ID" value="MRW97475.1"/>
    <property type="molecule type" value="Genomic_DNA"/>
</dbReference>
<sequence length="48" mass="5631">MTRYVYDETRTHEEWQAEGESWRESAVSERRSSEAGEGRCVRLVRVGV</sequence>
<reference evidence="1 2" key="1">
    <citation type="submission" date="2019-11" db="EMBL/GenBank/DDBJ databases">
        <title>Whole genome sequence of Haloferax sp. MBLA0078.</title>
        <authorList>
            <person name="Seo M.-J."/>
            <person name="Cho E.-S."/>
        </authorList>
    </citation>
    <scope>NUCLEOTIDE SEQUENCE [LARGE SCALE GENOMIC DNA]</scope>
    <source>
        <strain evidence="1 2">MBLA0078</strain>
    </source>
</reference>
<dbReference type="AlphaFoldDB" id="A0A6A8G9T8"/>
<dbReference type="RefSeq" id="WP_154325996.1">
    <property type="nucleotide sequence ID" value="NZ_WKJQ01000001.1"/>
</dbReference>
<comment type="caution">
    <text evidence="1">The sequence shown here is derived from an EMBL/GenBank/DDBJ whole genome shotgun (WGS) entry which is preliminary data.</text>
</comment>
<gene>
    <name evidence="1" type="ORF">GJR99_12940</name>
</gene>